<keyword evidence="8" id="KW-1185">Reference proteome</keyword>
<dbReference type="RefSeq" id="WP_275685463.1">
    <property type="nucleotide sequence ID" value="NZ_JAJLJH010000014.1"/>
</dbReference>
<evidence type="ECO:0000259" key="6">
    <source>
        <dbReference type="PROSITE" id="PS50977"/>
    </source>
</evidence>
<dbReference type="Gene3D" id="1.10.10.60">
    <property type="entry name" value="Homeodomain-like"/>
    <property type="match status" value="1"/>
</dbReference>
<name>A0A9X1YNA6_9BURK</name>
<dbReference type="SUPFAM" id="SSF48498">
    <property type="entry name" value="Tetracyclin repressor-like, C-terminal domain"/>
    <property type="match status" value="1"/>
</dbReference>
<gene>
    <name evidence="7" type="ORF">LPC04_27160</name>
</gene>
<evidence type="ECO:0000256" key="2">
    <source>
        <dbReference type="ARBA" id="ARBA00023015"/>
    </source>
</evidence>
<feature type="domain" description="HTH tetR-type" evidence="6">
    <location>
        <begin position="1"/>
        <end position="50"/>
    </location>
</feature>
<protein>
    <submittedName>
        <fullName evidence="7">TetR/AcrR family transcriptional regulator helix-turn-helix transcriptional regulator</fullName>
    </submittedName>
</protein>
<keyword evidence="2" id="KW-0805">Transcription regulation</keyword>
<evidence type="ECO:0000256" key="3">
    <source>
        <dbReference type="ARBA" id="ARBA00023125"/>
    </source>
</evidence>
<evidence type="ECO:0000313" key="8">
    <source>
        <dbReference type="Proteomes" id="UP001139353"/>
    </source>
</evidence>
<dbReference type="Pfam" id="PF00440">
    <property type="entry name" value="TetR_N"/>
    <property type="match status" value="1"/>
</dbReference>
<dbReference type="SUPFAM" id="SSF46689">
    <property type="entry name" value="Homeodomain-like"/>
    <property type="match status" value="1"/>
</dbReference>
<evidence type="ECO:0000256" key="5">
    <source>
        <dbReference type="PROSITE-ProRule" id="PRU00335"/>
    </source>
</evidence>
<evidence type="ECO:0000256" key="4">
    <source>
        <dbReference type="ARBA" id="ARBA00023163"/>
    </source>
</evidence>
<dbReference type="PROSITE" id="PS50977">
    <property type="entry name" value="HTH_TETR_2"/>
    <property type="match status" value="1"/>
</dbReference>
<dbReference type="Proteomes" id="UP001139353">
    <property type="component" value="Unassembled WGS sequence"/>
</dbReference>
<dbReference type="InterPro" id="IPR036271">
    <property type="entry name" value="Tet_transcr_reg_TetR-rel_C_sf"/>
</dbReference>
<evidence type="ECO:0000256" key="1">
    <source>
        <dbReference type="ARBA" id="ARBA00022491"/>
    </source>
</evidence>
<dbReference type="InterPro" id="IPR001647">
    <property type="entry name" value="HTH_TetR"/>
</dbReference>
<dbReference type="InterPro" id="IPR011075">
    <property type="entry name" value="TetR_C"/>
</dbReference>
<organism evidence="7 8">
    <name type="scientific">Scleromatobacter humisilvae</name>
    <dbReference type="NCBI Taxonomy" id="2897159"/>
    <lineage>
        <taxon>Bacteria</taxon>
        <taxon>Pseudomonadati</taxon>
        <taxon>Pseudomonadota</taxon>
        <taxon>Betaproteobacteria</taxon>
        <taxon>Burkholderiales</taxon>
        <taxon>Sphaerotilaceae</taxon>
        <taxon>Scleromatobacter</taxon>
    </lineage>
</organism>
<accession>A0A9X1YNA6</accession>
<dbReference type="GO" id="GO:0003677">
    <property type="term" value="F:DNA binding"/>
    <property type="evidence" value="ECO:0007669"/>
    <property type="project" value="UniProtKB-UniRule"/>
</dbReference>
<dbReference type="PANTHER" id="PTHR47506">
    <property type="entry name" value="TRANSCRIPTIONAL REGULATORY PROTEIN"/>
    <property type="match status" value="1"/>
</dbReference>
<dbReference type="EMBL" id="JAJLJH010000014">
    <property type="protein sequence ID" value="MCK9689414.1"/>
    <property type="molecule type" value="Genomic_DNA"/>
</dbReference>
<feature type="DNA-binding region" description="H-T-H motif" evidence="5">
    <location>
        <begin position="13"/>
        <end position="32"/>
    </location>
</feature>
<dbReference type="InterPro" id="IPR009057">
    <property type="entry name" value="Homeodomain-like_sf"/>
</dbReference>
<keyword evidence="4" id="KW-0804">Transcription</keyword>
<dbReference type="Gene3D" id="1.10.357.10">
    <property type="entry name" value="Tetracycline Repressor, domain 2"/>
    <property type="match status" value="1"/>
</dbReference>
<dbReference type="InterPro" id="IPR023772">
    <property type="entry name" value="DNA-bd_HTH_TetR-type_CS"/>
</dbReference>
<dbReference type="AlphaFoldDB" id="A0A9X1YNA6"/>
<comment type="caution">
    <text evidence="7">The sequence shown here is derived from an EMBL/GenBank/DDBJ whole genome shotgun (WGS) entry which is preliminary data.</text>
</comment>
<dbReference type="PANTHER" id="PTHR47506:SF1">
    <property type="entry name" value="HTH-TYPE TRANSCRIPTIONAL REGULATOR YJDC"/>
    <property type="match status" value="1"/>
</dbReference>
<dbReference type="PROSITE" id="PS01081">
    <property type="entry name" value="HTH_TETR_1"/>
    <property type="match status" value="1"/>
</dbReference>
<reference evidence="7" key="1">
    <citation type="submission" date="2021-11" db="EMBL/GenBank/DDBJ databases">
        <title>BS-T2-15 a new species belonging to the Comamonadaceae family isolated from the soil of a French oak forest.</title>
        <authorList>
            <person name="Mieszkin S."/>
            <person name="Alain K."/>
        </authorList>
    </citation>
    <scope>NUCLEOTIDE SEQUENCE</scope>
    <source>
        <strain evidence="7">BS-T2-15</strain>
    </source>
</reference>
<evidence type="ECO:0000313" key="7">
    <source>
        <dbReference type="EMBL" id="MCK9689414.1"/>
    </source>
</evidence>
<sequence length="179" mass="19658">MHVFWERGYEASSISDLISAMGITSPSLYHAFRAKEQLFLEAVERYALSYGSISTRAVREEPSARQAIERWLSEAANEFVQSNHPKGCMIVMSATNCAGAAQSVCDALQRRRADEAADVEDRIRNAIDAGELPSDTDAGELARFYATIYQGMSIQAKDGAGHAALVATVRRAMRVWPVV</sequence>
<keyword evidence="1" id="KW-0678">Repressor</keyword>
<dbReference type="Pfam" id="PF16925">
    <property type="entry name" value="TetR_C_13"/>
    <property type="match status" value="1"/>
</dbReference>
<proteinExistence type="predicted"/>
<keyword evidence="3 5" id="KW-0238">DNA-binding</keyword>